<feature type="compositionally biased region" description="Pro residues" evidence="1">
    <location>
        <begin position="93"/>
        <end position="103"/>
    </location>
</feature>
<feature type="chain" id="PRO_5039503740" description="Intersectin-EH binding protein Ibp1" evidence="2">
    <location>
        <begin position="32"/>
        <end position="116"/>
    </location>
</feature>
<feature type="signal peptide" evidence="2">
    <location>
        <begin position="1"/>
        <end position="31"/>
    </location>
</feature>
<gene>
    <name evidence="3" type="ORF">MCEL_43400</name>
</gene>
<reference evidence="3 4" key="1">
    <citation type="journal article" date="2019" name="Emerg. Microbes Infect.">
        <title>Comprehensive subspecies identification of 175 nontuberculous mycobacteria species based on 7547 genomic profiles.</title>
        <authorList>
            <person name="Matsumoto Y."/>
            <person name="Kinjo T."/>
            <person name="Motooka D."/>
            <person name="Nabeya D."/>
            <person name="Jung N."/>
            <person name="Uechi K."/>
            <person name="Horii T."/>
            <person name="Iida T."/>
            <person name="Fujita J."/>
            <person name="Nakamura S."/>
        </authorList>
    </citation>
    <scope>NUCLEOTIDE SEQUENCE [LARGE SCALE GENOMIC DNA]</scope>
    <source>
        <strain evidence="3 4">JCM 18439</strain>
    </source>
</reference>
<accession>A0A7I7RQB0</accession>
<evidence type="ECO:0008006" key="5">
    <source>
        <dbReference type="Google" id="ProtNLM"/>
    </source>
</evidence>
<proteinExistence type="predicted"/>
<dbReference type="KEGG" id="mcee:MCEL_43400"/>
<dbReference type="Proteomes" id="UP000466431">
    <property type="component" value="Chromosome"/>
</dbReference>
<evidence type="ECO:0000256" key="1">
    <source>
        <dbReference type="SAM" id="MobiDB-lite"/>
    </source>
</evidence>
<dbReference type="AlphaFoldDB" id="A0A7I7RQB0"/>
<keyword evidence="2" id="KW-0732">Signal</keyword>
<dbReference type="EMBL" id="AP022591">
    <property type="protein sequence ID" value="BBY46045.1"/>
    <property type="molecule type" value="Genomic_DNA"/>
</dbReference>
<evidence type="ECO:0000313" key="3">
    <source>
        <dbReference type="EMBL" id="BBY46045.1"/>
    </source>
</evidence>
<evidence type="ECO:0000313" key="4">
    <source>
        <dbReference type="Proteomes" id="UP000466431"/>
    </source>
</evidence>
<sequence>MSARRLILAGGFAVAAAAPALGMVASVPSVAPVHLANCPAGEEEDLYAGQCVPYLVPNSPASAATPANSACPPGVSGAECGGSTGNEVGSPRPRMPAPVPPQEPEQELAEVVTPGY</sequence>
<protein>
    <recommendedName>
        <fullName evidence="5">Intersectin-EH binding protein Ibp1</fullName>
    </recommendedName>
</protein>
<evidence type="ECO:0000256" key="2">
    <source>
        <dbReference type="SAM" id="SignalP"/>
    </source>
</evidence>
<feature type="region of interest" description="Disordered" evidence="1">
    <location>
        <begin position="63"/>
        <end position="116"/>
    </location>
</feature>
<name>A0A7I7RQB0_MYCCF</name>
<feature type="compositionally biased region" description="Low complexity" evidence="1">
    <location>
        <begin position="63"/>
        <end position="73"/>
    </location>
</feature>
<organism evidence="3 4">
    <name type="scientific">Mycolicibacterium celeriflavum</name>
    <name type="common">Mycobacterium celeriflavum</name>
    <dbReference type="NCBI Taxonomy" id="1249101"/>
    <lineage>
        <taxon>Bacteria</taxon>
        <taxon>Bacillati</taxon>
        <taxon>Actinomycetota</taxon>
        <taxon>Actinomycetes</taxon>
        <taxon>Mycobacteriales</taxon>
        <taxon>Mycobacteriaceae</taxon>
        <taxon>Mycolicibacterium</taxon>
    </lineage>
</organism>
<keyword evidence="4" id="KW-1185">Reference proteome</keyword>